<dbReference type="RefSeq" id="WP_183660725.1">
    <property type="nucleotide sequence ID" value="NZ_JACHXN010000001.1"/>
</dbReference>
<organism evidence="2 3">
    <name type="scientific">Phyllobacterium trifolii</name>
    <dbReference type="NCBI Taxonomy" id="300193"/>
    <lineage>
        <taxon>Bacteria</taxon>
        <taxon>Pseudomonadati</taxon>
        <taxon>Pseudomonadota</taxon>
        <taxon>Alphaproteobacteria</taxon>
        <taxon>Hyphomicrobiales</taxon>
        <taxon>Phyllobacteriaceae</taxon>
        <taxon>Phyllobacterium</taxon>
    </lineage>
</organism>
<comment type="caution">
    <text evidence="2">The sequence shown here is derived from an EMBL/GenBank/DDBJ whole genome shotgun (WGS) entry which is preliminary data.</text>
</comment>
<keyword evidence="1" id="KW-0472">Membrane</keyword>
<protein>
    <submittedName>
        <fullName evidence="2">Uncharacterized protein</fullName>
    </submittedName>
</protein>
<keyword evidence="3" id="KW-1185">Reference proteome</keyword>
<name>A0A839U6E6_9HYPH</name>
<evidence type="ECO:0000313" key="3">
    <source>
        <dbReference type="Proteomes" id="UP000554520"/>
    </source>
</evidence>
<feature type="transmembrane region" description="Helical" evidence="1">
    <location>
        <begin position="12"/>
        <end position="30"/>
    </location>
</feature>
<dbReference type="AlphaFoldDB" id="A0A839U6E6"/>
<keyword evidence="1" id="KW-1133">Transmembrane helix</keyword>
<reference evidence="2 3" key="1">
    <citation type="submission" date="2020-08" db="EMBL/GenBank/DDBJ databases">
        <title>Genomic Encyclopedia of Type Strains, Phase III (KMG-III): the genomes of soil and plant-associated and newly described type strains.</title>
        <authorList>
            <person name="Whitman W."/>
        </authorList>
    </citation>
    <scope>NUCLEOTIDE SEQUENCE [LARGE SCALE GENOMIC DNA]</scope>
    <source>
        <strain evidence="2 3">CECT 7015</strain>
    </source>
</reference>
<feature type="transmembrane region" description="Helical" evidence="1">
    <location>
        <begin position="65"/>
        <end position="85"/>
    </location>
</feature>
<evidence type="ECO:0000313" key="2">
    <source>
        <dbReference type="EMBL" id="MBB3143699.1"/>
    </source>
</evidence>
<dbReference type="Proteomes" id="UP000554520">
    <property type="component" value="Unassembled WGS sequence"/>
</dbReference>
<sequence length="88" mass="9596">MDRTRNLIDTLKVASPILGLTVGHLVGPAIATTKGGVAIIALLLMLAMTPFLYQVVMARNAFANLVFMATCFVMFPIVALIYYLLGWH</sequence>
<proteinExistence type="predicted"/>
<dbReference type="EMBL" id="JACHXN010000001">
    <property type="protein sequence ID" value="MBB3143699.1"/>
    <property type="molecule type" value="Genomic_DNA"/>
</dbReference>
<gene>
    <name evidence="2" type="ORF">FHS21_000082</name>
</gene>
<keyword evidence="1" id="KW-0812">Transmembrane</keyword>
<feature type="transmembrane region" description="Helical" evidence="1">
    <location>
        <begin position="36"/>
        <end position="53"/>
    </location>
</feature>
<accession>A0A839U6E6</accession>
<evidence type="ECO:0000256" key="1">
    <source>
        <dbReference type="SAM" id="Phobius"/>
    </source>
</evidence>